<dbReference type="InterPro" id="IPR035901">
    <property type="entry name" value="GIY-YIG_endonuc_sf"/>
</dbReference>
<name>A0A6S4Q0C9_VIBVL</name>
<dbReference type="EMBL" id="AB609751">
    <property type="protein sequence ID" value="BBE38873.1"/>
    <property type="molecule type" value="Genomic_DNA"/>
</dbReference>
<sequence length="182" mass="21316">MYFGGHMHKSEPIRLIKDLFDGQKINLPEEPGVYVFWWLGDKDTLMKSNRTQILKGPKGEAVPITFEDWWPEFLEYPCLYVGKTTNLKKRISLHLKRRCKGRLHTIPKTNEKLKAVTTSCQLRYGIEHVFPEHDEPLELISESVGFSYLSDFSSGNSTVERFFTEDLLIGKYRPWFNIDSER</sequence>
<evidence type="ECO:0000313" key="1">
    <source>
        <dbReference type="EMBL" id="BBE38873.1"/>
    </source>
</evidence>
<organism evidence="1">
    <name type="scientific">Vibrio vulnificus</name>
    <dbReference type="NCBI Taxonomy" id="672"/>
    <lineage>
        <taxon>Bacteria</taxon>
        <taxon>Pseudomonadati</taxon>
        <taxon>Pseudomonadota</taxon>
        <taxon>Gammaproteobacteria</taxon>
        <taxon>Vibrionales</taxon>
        <taxon>Vibrionaceae</taxon>
        <taxon>Vibrio</taxon>
    </lineage>
</organism>
<accession>A0A6S4Q0C9</accession>
<evidence type="ECO:0008006" key="2">
    <source>
        <dbReference type="Google" id="ProtNLM"/>
    </source>
</evidence>
<protein>
    <recommendedName>
        <fullName evidence="2">GIY-YIG domain-containing protein</fullName>
    </recommendedName>
</protein>
<proteinExistence type="predicted"/>
<dbReference type="AlphaFoldDB" id="A0A6S4Q0C9"/>
<reference evidence="1" key="1">
    <citation type="submission" date="2011-01" db="EMBL/GenBank/DDBJ databases">
        <title>Evolutionary Significance of Chromosomal Super-Integrons in Vibrio vulnificus Strains.</title>
        <authorList>
            <person name="Shu H.Y."/>
            <person name="Wu K.M."/>
            <person name="Liu T.T."/>
            <person name="Liu Y.M."/>
            <person name="Liao T.L."/>
            <person name="Hor L.I."/>
            <person name="Tsai S.F."/>
            <person name="Chen C.Y."/>
        </authorList>
    </citation>
    <scope>NUCLEOTIDE SEQUENCE</scope>
    <source>
        <strain evidence="1">CECT4999</strain>
    </source>
</reference>
<dbReference type="SUPFAM" id="SSF82771">
    <property type="entry name" value="GIY-YIG endonuclease"/>
    <property type="match status" value="1"/>
</dbReference>